<evidence type="ECO:0000313" key="1">
    <source>
        <dbReference type="EMBL" id="XRI73911.1"/>
    </source>
</evidence>
<dbReference type="EMBL" id="CP127526">
    <property type="protein sequence ID" value="XRI73911.1"/>
    <property type="molecule type" value="Genomic_DNA"/>
</dbReference>
<accession>A0ACD5HHE4</accession>
<evidence type="ECO:0000313" key="2">
    <source>
        <dbReference type="Proteomes" id="UP001195965"/>
    </source>
</evidence>
<name>A0ACD5HHE4_9PROT</name>
<gene>
    <name evidence="1" type="ORF">HHS34_001590</name>
</gene>
<dbReference type="Proteomes" id="UP001195965">
    <property type="component" value="Chromosome"/>
</dbReference>
<reference evidence="1 2" key="1">
    <citation type="journal article" date="2021" name="ISME J.">
        <title>Genomic evolution of the class Acidithiobacillia: deep-branching Proteobacteria living in extreme acidic conditions.</title>
        <authorList>
            <person name="Moya-Beltran A."/>
            <person name="Beard S."/>
            <person name="Rojas-Villalobos C."/>
            <person name="Issotta F."/>
            <person name="Gallardo Y."/>
            <person name="Ulloa R."/>
            <person name="Giaveno A."/>
            <person name="Degli Esposti M."/>
            <person name="Johnson D.B."/>
            <person name="Quatrini R."/>
        </authorList>
    </citation>
    <scope>NUCLEOTIDE SEQUENCE [LARGE SCALE GENOMIC DNA]</scope>
    <source>
        <strain evidence="1 2">GG1-14</strain>
    </source>
</reference>
<sequence length="72" mass="8316">MLKWVLLAGFAGVLFYWWRQKQRHPRQRPEVESLVRCSRCGRYVSVHSALRTTEGDFLCSEHAGPKQAGDPD</sequence>
<proteinExistence type="predicted"/>
<organism evidence="1 2">
    <name type="scientific">Acidithiobacillus montserratensis</name>
    <dbReference type="NCBI Taxonomy" id="2729135"/>
    <lineage>
        <taxon>Bacteria</taxon>
        <taxon>Pseudomonadati</taxon>
        <taxon>Pseudomonadota</taxon>
        <taxon>Acidithiobacillia</taxon>
        <taxon>Acidithiobacillales</taxon>
        <taxon>Acidithiobacillaceae</taxon>
        <taxon>Acidithiobacillus</taxon>
    </lineage>
</organism>
<keyword evidence="2" id="KW-1185">Reference proteome</keyword>
<protein>
    <submittedName>
        <fullName evidence="1">Uncharacterized protein</fullName>
    </submittedName>
</protein>